<feature type="transmembrane region" description="Helical" evidence="7">
    <location>
        <begin position="116"/>
        <end position="133"/>
    </location>
</feature>
<keyword evidence="12" id="KW-1185">Reference proteome</keyword>
<comment type="subcellular location">
    <subcellularLocation>
        <location evidence="1">Cell membrane</location>
        <topology evidence="1">Single-pass membrane protein</topology>
    </subcellularLocation>
</comment>
<feature type="transmembrane region" description="Helical" evidence="7">
    <location>
        <begin position="238"/>
        <end position="264"/>
    </location>
</feature>
<evidence type="ECO:0000259" key="9">
    <source>
        <dbReference type="Pfam" id="PF22571"/>
    </source>
</evidence>
<feature type="domain" description="Phage shock protein PspC N-terminal" evidence="8">
    <location>
        <begin position="109"/>
        <end position="166"/>
    </location>
</feature>
<feature type="region of interest" description="Disordered" evidence="6">
    <location>
        <begin position="538"/>
        <end position="577"/>
    </location>
</feature>
<evidence type="ECO:0000259" key="8">
    <source>
        <dbReference type="Pfam" id="PF04024"/>
    </source>
</evidence>
<dbReference type="Pfam" id="PF22571">
    <property type="entry name" value="LiaI-LiaF-TM_PspC"/>
    <property type="match status" value="1"/>
</dbReference>
<evidence type="ECO:0000313" key="11">
    <source>
        <dbReference type="EMBL" id="BAO55857.1"/>
    </source>
</evidence>
<evidence type="ECO:0000256" key="5">
    <source>
        <dbReference type="ARBA" id="ARBA00023136"/>
    </source>
</evidence>
<dbReference type="HOGENOM" id="CLU_017085_0_0_10"/>
<dbReference type="Proteomes" id="UP000031760">
    <property type="component" value="Chromosome"/>
</dbReference>
<dbReference type="STRING" id="1454201.NMS_1848"/>
<dbReference type="Pfam" id="PF22744">
    <property type="entry name" value="Toast-rack_PspC-Cterm"/>
    <property type="match status" value="1"/>
</dbReference>
<dbReference type="InterPro" id="IPR007168">
    <property type="entry name" value="Phageshock_PspC_N"/>
</dbReference>
<evidence type="ECO:0000256" key="2">
    <source>
        <dbReference type="ARBA" id="ARBA00022475"/>
    </source>
</evidence>
<protein>
    <submittedName>
        <fullName evidence="11">Conserved domain protein</fullName>
    </submittedName>
</protein>
<feature type="domain" description="PspC-related transmembrane region" evidence="9">
    <location>
        <begin position="209"/>
        <end position="346"/>
    </location>
</feature>
<accession>W8VXF9</accession>
<name>W8VXF9_9FLAO</name>
<dbReference type="InterPro" id="IPR054321">
    <property type="entry name" value="PspC-rel_TM"/>
</dbReference>
<reference evidence="11 12" key="1">
    <citation type="journal article" date="2014" name="Proc. Natl. Acad. Sci. U.S.A.">
        <title>Functional characterization of flavobacteria rhodopsins reveals a unique class of light-driven chloride pump in bacteria.</title>
        <authorList>
            <person name="Yoshizawa S."/>
            <person name="Kumagai Y."/>
            <person name="Kim H."/>
            <person name="Ogura Y."/>
            <person name="Hayashi T."/>
            <person name="Iwasaki W."/>
            <person name="DeLong E.F."/>
            <person name="Kogure K."/>
        </authorList>
    </citation>
    <scope>NUCLEOTIDE SEQUENCE [LARGE SCALE GENOMIC DNA]</scope>
    <source>
        <strain evidence="11 12">S1-08</strain>
    </source>
</reference>
<dbReference type="PANTHER" id="PTHR33885:SF3">
    <property type="entry name" value="PHAGE SHOCK PROTEIN C"/>
    <property type="match status" value="1"/>
</dbReference>
<evidence type="ECO:0000256" key="3">
    <source>
        <dbReference type="ARBA" id="ARBA00022692"/>
    </source>
</evidence>
<gene>
    <name evidence="11" type="ORF">NMS_1848</name>
</gene>
<evidence type="ECO:0000313" key="12">
    <source>
        <dbReference type="Proteomes" id="UP000031760"/>
    </source>
</evidence>
<dbReference type="AlphaFoldDB" id="W8VXF9"/>
<dbReference type="Pfam" id="PF04024">
    <property type="entry name" value="PspC"/>
    <property type="match status" value="1"/>
</dbReference>
<dbReference type="GO" id="GO:0005886">
    <property type="term" value="C:plasma membrane"/>
    <property type="evidence" value="ECO:0007669"/>
    <property type="project" value="UniProtKB-SubCell"/>
</dbReference>
<proteinExistence type="predicted"/>
<dbReference type="InterPro" id="IPR054319">
    <property type="entry name" value="PspC-rel_ToastRack"/>
</dbReference>
<evidence type="ECO:0000256" key="1">
    <source>
        <dbReference type="ARBA" id="ARBA00004162"/>
    </source>
</evidence>
<evidence type="ECO:0000259" key="10">
    <source>
        <dbReference type="Pfam" id="PF22744"/>
    </source>
</evidence>
<evidence type="ECO:0000256" key="4">
    <source>
        <dbReference type="ARBA" id="ARBA00022989"/>
    </source>
</evidence>
<sequence>MNKTININLAGLFFHIDEDAYQRLQRYLAAVRRSFAGTTGADEIMSDIESRIAELFLEKRANDQQVISIGHVEAVIDIMGQPEDYEVDEEIFNESESKAKRPAYAMRSKQLFRDTQNGYIGGVSSGLGYYLGIDTVWVRVLWIVTLFLTSGFSFFIYLILWIFVPDAVTTNQRLTMMGKEVNISNIEENFKSGFEPVVDGKTDADYRIVGQKGKRGTVRFFSVLGRIIKGILKAIVKIFGLLLFLVSTIALVALIVSTITASFINIDGYSLLNIFDLVVPSEFASFWLILAIILTAGIPLFLLAVLGLRLLVSNLKALGSKVYISLAAVWIVAVIALSIMIGRIAASQAIDATVQKTEKFSVDKEKVFSLELTDSGNQGRYNSNRRAFQIDFDKVNGVEMIRYYETKFAIGSTTDSVARVEILYKGKGSSFEQAKERAKAIQFEYKLTDSSFVASDYFTLPKDSRFIDPDIEVMIYLPEATKARFNERFGERYRSWISNDAFNLGNNNEYTYQIKDGKAVCLDCPVIEEVKEVEEISNDSITQPSVPVEENDGDWKYDGNDGVSQNDAVQSKEDEGWVTTKTDVKTIAWNSKKEQP</sequence>
<dbReference type="OrthoDB" id="5772680at2"/>
<feature type="transmembrane region" description="Helical" evidence="7">
    <location>
        <begin position="139"/>
        <end position="164"/>
    </location>
</feature>
<feature type="domain" description="PspC-related ToastRack" evidence="10">
    <location>
        <begin position="397"/>
        <end position="525"/>
    </location>
</feature>
<keyword evidence="2" id="KW-1003">Cell membrane</keyword>
<feature type="transmembrane region" description="Helical" evidence="7">
    <location>
        <begin position="323"/>
        <end position="346"/>
    </location>
</feature>
<evidence type="ECO:0000256" key="7">
    <source>
        <dbReference type="SAM" id="Phobius"/>
    </source>
</evidence>
<feature type="transmembrane region" description="Helical" evidence="7">
    <location>
        <begin position="284"/>
        <end position="311"/>
    </location>
</feature>
<evidence type="ECO:0000256" key="6">
    <source>
        <dbReference type="SAM" id="MobiDB-lite"/>
    </source>
</evidence>
<dbReference type="InterPro" id="IPR052027">
    <property type="entry name" value="PspC"/>
</dbReference>
<dbReference type="PANTHER" id="PTHR33885">
    <property type="entry name" value="PHAGE SHOCK PROTEIN C"/>
    <property type="match status" value="1"/>
</dbReference>
<dbReference type="KEGG" id="nmf:NMS_1848"/>
<organism evidence="11 12">
    <name type="scientific">Nonlabens marinus S1-08</name>
    <dbReference type="NCBI Taxonomy" id="1454201"/>
    <lineage>
        <taxon>Bacteria</taxon>
        <taxon>Pseudomonadati</taxon>
        <taxon>Bacteroidota</taxon>
        <taxon>Flavobacteriia</taxon>
        <taxon>Flavobacteriales</taxon>
        <taxon>Flavobacteriaceae</taxon>
        <taxon>Nonlabens</taxon>
    </lineage>
</organism>
<keyword evidence="4 7" id="KW-1133">Transmembrane helix</keyword>
<dbReference type="RefSeq" id="WP_052476868.1">
    <property type="nucleotide sequence ID" value="NZ_AP014548.1"/>
</dbReference>
<dbReference type="EMBL" id="AP014548">
    <property type="protein sequence ID" value="BAO55857.1"/>
    <property type="molecule type" value="Genomic_DNA"/>
</dbReference>
<keyword evidence="3 7" id="KW-0812">Transmembrane</keyword>
<keyword evidence="5 7" id="KW-0472">Membrane</keyword>